<proteinExistence type="predicted"/>
<reference evidence="1" key="1">
    <citation type="journal article" date="2015" name="Nature">
        <title>Complex archaea that bridge the gap between prokaryotes and eukaryotes.</title>
        <authorList>
            <person name="Spang A."/>
            <person name="Saw J.H."/>
            <person name="Jorgensen S.L."/>
            <person name="Zaremba-Niedzwiedzka K."/>
            <person name="Martijn J."/>
            <person name="Lind A.E."/>
            <person name="van Eijk R."/>
            <person name="Schleper C."/>
            <person name="Guy L."/>
            <person name="Ettema T.J."/>
        </authorList>
    </citation>
    <scope>NUCLEOTIDE SEQUENCE</scope>
</reference>
<dbReference type="Gene3D" id="2.60.40.4070">
    <property type="match status" value="1"/>
</dbReference>
<organism evidence="1">
    <name type="scientific">marine sediment metagenome</name>
    <dbReference type="NCBI Taxonomy" id="412755"/>
    <lineage>
        <taxon>unclassified sequences</taxon>
        <taxon>metagenomes</taxon>
        <taxon>ecological metagenomes</taxon>
    </lineage>
</organism>
<dbReference type="InterPro" id="IPR036278">
    <property type="entry name" value="Sialidase_sf"/>
</dbReference>
<dbReference type="InterPro" id="IPR052025">
    <property type="entry name" value="Xyloglucanase_GH74"/>
</dbReference>
<dbReference type="PANTHER" id="PTHR43739">
    <property type="entry name" value="XYLOGLUCANASE (EUROFUNG)"/>
    <property type="match status" value="1"/>
</dbReference>
<evidence type="ECO:0000313" key="1">
    <source>
        <dbReference type="EMBL" id="KKN41233.1"/>
    </source>
</evidence>
<dbReference type="PANTHER" id="PTHR43739:SF5">
    <property type="entry name" value="EXO-ALPHA-SIALIDASE"/>
    <property type="match status" value="1"/>
</dbReference>
<evidence type="ECO:0008006" key="2">
    <source>
        <dbReference type="Google" id="ProtNLM"/>
    </source>
</evidence>
<dbReference type="InterPro" id="IPR015943">
    <property type="entry name" value="WD40/YVTN_repeat-like_dom_sf"/>
</dbReference>
<accession>A0A0F9TIE1</accession>
<comment type="caution">
    <text evidence="1">The sequence shown here is derived from an EMBL/GenBank/DDBJ whole genome shotgun (WGS) entry which is preliminary data.</text>
</comment>
<protein>
    <recommendedName>
        <fullName evidence="2">Sortilin N-terminal domain-containing protein</fullName>
    </recommendedName>
</protein>
<dbReference type="GO" id="GO:0010411">
    <property type="term" value="P:xyloglucan metabolic process"/>
    <property type="evidence" value="ECO:0007669"/>
    <property type="project" value="TreeGrafter"/>
</dbReference>
<dbReference type="SUPFAM" id="SSF50939">
    <property type="entry name" value="Sialidases"/>
    <property type="match status" value="2"/>
</dbReference>
<dbReference type="CDD" id="cd15482">
    <property type="entry name" value="Sialidase_non-viral"/>
    <property type="match status" value="2"/>
</dbReference>
<gene>
    <name evidence="1" type="ORF">LCGC14_0725310</name>
</gene>
<dbReference type="AlphaFoldDB" id="A0A0F9TIE1"/>
<dbReference type="EMBL" id="LAZR01001660">
    <property type="protein sequence ID" value="KKN41233.1"/>
    <property type="molecule type" value="Genomic_DNA"/>
</dbReference>
<dbReference type="Gene3D" id="2.130.10.10">
    <property type="entry name" value="YVTN repeat-like/Quinoprotein amine dehydrogenase"/>
    <property type="match status" value="4"/>
</dbReference>
<name>A0A0F9TIE1_9ZZZZ</name>
<sequence length="1059" mass="119037">MIISRNFKRGFVLLFIMGLVLQMAVARTQRESTSAKKGSINPALFGHLEWRNIGPANMMGRTTDIEGVPGNPKIVYVGTASGGIWKTTNGGITWKPIFDKQPVASIGDLALEPGNPDVIYAGTGEANVRNSISFGNGVYKSPDGGKTWWHMGLQDTERISRIVINPKNPNIIYVGALGHAFGPNKMRGVFMSTDGGKKWEKVLYLGEHHGVADMDINPQNPNIVYAALWLFERKPWTFTSGDEKGGVYRSIDGGRSWKKITVGLPKLVGRIGIKVSQSNPEVVYVMTASKEGTLYRSDDRGETFRLVSKDNKIVSRGFYYTDLRVDPADENRVYAVSSRLLLSIDGGENFKRISASTHVDFHSLWIDPENPNRIWQGQDGGICVSYDRGKTWEYVNNFPLGQFYQIYADNRKPFYYVGGGLQDNGTWYGPSRNKEPFGILNDDWRMISFGDGFHIVVHPNNPEIFLTESQGGNVMRTDMRTREQQNVSPQARRSDGAPASALKYRFHWNAPIISSPHDPERIYVGGNVVFKSTDFGSSWEVISPDLTTNDPKKQKSAGGPVWPENTTAEFHCTIISLSESPIQPGVLWAGTDDGNLHVSVNGGETWKNVIDKVPKLPPFSSVSHVEPSSTSAGVAYCTFDRHMLDDFGPYVFKTTDFGRTWKNITGDLPENAYVWVLREDPKNSKVIYAGTELGLYVSFTGGNEWMKLHMKNLPTVAVHDILVHSKENDLILGTHGRSIWIFDDVSFLQEISSNVLKKPAYLFAVRPATRHTSKPTRYGIGDKVFRGPNPSYGALITYYLKEKLDKKAEIKIEILDKSGKVIRELKKFPREAGLNRIAWDLRFEAARPRRERKAEEDFFGRGPRGPQVLPDIYSVRLTLKDQVYEKPVKVQLDPTVKVSSDDLALQLEYTRRIRDMRSFVNDGLSALDMLKEQLEERKKTIKKQEEKFPKEVLEAVDNHLKEIKSIQNMLARPEGSSRLNAEARLGERLRSLFGSIDGANASPTKAQVQYFDELEKEFKSGLAKANQYLGQTVKEINNELIKHKVPSLLVPDPIKFEIK</sequence>